<gene>
    <name evidence="11" type="ORF">NDI79_01275</name>
</gene>
<feature type="transmembrane region" description="Helical" evidence="9">
    <location>
        <begin position="200"/>
        <end position="218"/>
    </location>
</feature>
<accession>A0ABU2FW77</accession>
<dbReference type="InterPro" id="IPR050864">
    <property type="entry name" value="Bacterial_PTS_Sugar_Transport"/>
</dbReference>
<evidence type="ECO:0000313" key="11">
    <source>
        <dbReference type="EMBL" id="MDS0292797.1"/>
    </source>
</evidence>
<evidence type="ECO:0000256" key="8">
    <source>
        <dbReference type="ARBA" id="ARBA00023136"/>
    </source>
</evidence>
<organism evidence="11 12">
    <name type="scientific">Halogeometricum luteum</name>
    <dbReference type="NCBI Taxonomy" id="2950537"/>
    <lineage>
        <taxon>Archaea</taxon>
        <taxon>Methanobacteriati</taxon>
        <taxon>Methanobacteriota</taxon>
        <taxon>Stenosarchaea group</taxon>
        <taxon>Halobacteria</taxon>
        <taxon>Halobacteriales</taxon>
        <taxon>Haloferacaceae</taxon>
        <taxon>Halogeometricum</taxon>
    </lineage>
</organism>
<feature type="transmembrane region" description="Helical" evidence="9">
    <location>
        <begin position="67"/>
        <end position="89"/>
    </location>
</feature>
<feature type="transmembrane region" description="Helical" evidence="9">
    <location>
        <begin position="160"/>
        <end position="188"/>
    </location>
</feature>
<dbReference type="Pfam" id="PF02378">
    <property type="entry name" value="PTS_EIIC"/>
    <property type="match status" value="1"/>
</dbReference>
<evidence type="ECO:0000313" key="12">
    <source>
        <dbReference type="Proteomes" id="UP001254813"/>
    </source>
</evidence>
<evidence type="ECO:0000256" key="1">
    <source>
        <dbReference type="ARBA" id="ARBA00004429"/>
    </source>
</evidence>
<dbReference type="NCBIfam" id="TIGR01427">
    <property type="entry name" value="PTS_IIC_fructo"/>
    <property type="match status" value="1"/>
</dbReference>
<evidence type="ECO:0000259" key="10">
    <source>
        <dbReference type="PROSITE" id="PS51104"/>
    </source>
</evidence>
<feature type="transmembrane region" description="Helical" evidence="9">
    <location>
        <begin position="342"/>
        <end position="362"/>
    </location>
</feature>
<comment type="caution">
    <text evidence="11">The sequence shown here is derived from an EMBL/GenBank/DDBJ whole genome shotgun (WGS) entry which is preliminary data.</text>
</comment>
<keyword evidence="4" id="KW-0762">Sugar transport</keyword>
<evidence type="ECO:0000256" key="5">
    <source>
        <dbReference type="ARBA" id="ARBA00022683"/>
    </source>
</evidence>
<keyword evidence="2" id="KW-0813">Transport</keyword>
<feature type="domain" description="PTS EIIC type-2" evidence="10">
    <location>
        <begin position="18"/>
        <end position="376"/>
    </location>
</feature>
<feature type="transmembrane region" description="Helical" evidence="9">
    <location>
        <begin position="128"/>
        <end position="148"/>
    </location>
</feature>
<keyword evidence="6 9" id="KW-0812">Transmembrane</keyword>
<dbReference type="Proteomes" id="UP001254813">
    <property type="component" value="Unassembled WGS sequence"/>
</dbReference>
<keyword evidence="3" id="KW-1003">Cell membrane</keyword>
<dbReference type="InterPro" id="IPR003352">
    <property type="entry name" value="PTS_EIIC"/>
</dbReference>
<dbReference type="PANTHER" id="PTHR30505:SF0">
    <property type="entry name" value="FRUCTOSE-LIKE PTS SYSTEM EIIBC COMPONENT-RELATED"/>
    <property type="match status" value="1"/>
</dbReference>
<keyword evidence="7 9" id="KW-1133">Transmembrane helix</keyword>
<sequence>MANTESAESRYRAYLTKVKEDVMTGVSYMIPFVTIGGIFLALGYAVASFSGTGVQQVFEATGTPGWFLAQIGNAGLTIMIPILGAYIAYAIADRPGLAPGFLLSYIIQDGALLQAAGDVIGLQGGQAGAGYLGALVAGLIAGYVARWIKNWSVPSFVQPMMPVLIVPVVTMAILSPVMIFVLGVPVAIANGALTAALEGLQGGQAVVVGAILGGMMAVDMGGPVNKVSYVFATGLIAEGITAPMAAVMIGGMVPPIGLAVSNFIAPHKYAAEMYENAKSGIILGLSFITEGAIPYASADPVRVVPSAVVGSAVGGAIAMMMNVTMPAPHGGIFVIPLSNRPLMFLAALLIGSLATAVIATVIKPDFDERVGNTAEGEATTTTSD</sequence>
<evidence type="ECO:0000256" key="7">
    <source>
        <dbReference type="ARBA" id="ARBA00022989"/>
    </source>
</evidence>
<dbReference type="InterPro" id="IPR006327">
    <property type="entry name" value="PTS_IIC_fruc"/>
</dbReference>
<feature type="transmembrane region" description="Helical" evidence="9">
    <location>
        <begin position="26"/>
        <end position="47"/>
    </location>
</feature>
<dbReference type="EMBL" id="JAMQOQ010000001">
    <property type="protein sequence ID" value="MDS0292797.1"/>
    <property type="molecule type" value="Genomic_DNA"/>
</dbReference>
<comment type="subcellular location">
    <subcellularLocation>
        <location evidence="1">Cell inner membrane</location>
        <topology evidence="1">Multi-pass membrane protein</topology>
    </subcellularLocation>
</comment>
<dbReference type="PROSITE" id="PS51104">
    <property type="entry name" value="PTS_EIIC_TYPE_2"/>
    <property type="match status" value="1"/>
</dbReference>
<dbReference type="InterPro" id="IPR013014">
    <property type="entry name" value="PTS_EIIC_2"/>
</dbReference>
<name>A0ABU2FW77_9EURY</name>
<keyword evidence="5" id="KW-0598">Phosphotransferase system</keyword>
<evidence type="ECO:0000256" key="9">
    <source>
        <dbReference type="SAM" id="Phobius"/>
    </source>
</evidence>
<keyword evidence="12" id="KW-1185">Reference proteome</keyword>
<proteinExistence type="predicted"/>
<dbReference type="PANTHER" id="PTHR30505">
    <property type="entry name" value="FRUCTOSE-LIKE PERMEASE"/>
    <property type="match status" value="1"/>
</dbReference>
<evidence type="ECO:0000256" key="2">
    <source>
        <dbReference type="ARBA" id="ARBA00022448"/>
    </source>
</evidence>
<evidence type="ECO:0000256" key="6">
    <source>
        <dbReference type="ARBA" id="ARBA00022692"/>
    </source>
</evidence>
<keyword evidence="8 9" id="KW-0472">Membrane</keyword>
<protein>
    <submittedName>
        <fullName evidence="11">PTS fructose transporter subunit IIC</fullName>
    </submittedName>
</protein>
<evidence type="ECO:0000256" key="3">
    <source>
        <dbReference type="ARBA" id="ARBA00022475"/>
    </source>
</evidence>
<reference evidence="11 12" key="1">
    <citation type="submission" date="2022-06" db="EMBL/GenBank/DDBJ databases">
        <title>Halogeometricum sp. a new haloarchaeum isolate from saline soil.</title>
        <authorList>
            <person name="Strakova D."/>
            <person name="Galisteo C."/>
            <person name="Sanchez-Porro C."/>
            <person name="Ventosa A."/>
        </authorList>
    </citation>
    <scope>NUCLEOTIDE SEQUENCE [LARGE SCALE GENOMIC DNA]</scope>
    <source>
        <strain evidence="12">S3BR25-2</strain>
    </source>
</reference>
<evidence type="ECO:0000256" key="4">
    <source>
        <dbReference type="ARBA" id="ARBA00022597"/>
    </source>
</evidence>
<dbReference type="RefSeq" id="WP_310926638.1">
    <property type="nucleotide sequence ID" value="NZ_JAMQOQ010000001.1"/>
</dbReference>